<dbReference type="Pfam" id="PF00293">
    <property type="entry name" value="NUDIX"/>
    <property type="match status" value="1"/>
</dbReference>
<organism evidence="4 5">
    <name type="scientific">Croceitalea vernalis</name>
    <dbReference type="NCBI Taxonomy" id="3075599"/>
    <lineage>
        <taxon>Bacteria</taxon>
        <taxon>Pseudomonadati</taxon>
        <taxon>Bacteroidota</taxon>
        <taxon>Flavobacteriia</taxon>
        <taxon>Flavobacteriales</taxon>
        <taxon>Flavobacteriaceae</taxon>
        <taxon>Croceitalea</taxon>
    </lineage>
</organism>
<dbReference type="PANTHER" id="PTHR43046:SF16">
    <property type="entry name" value="ADP-RIBOSE PYROPHOSPHATASE YJHB-RELATED"/>
    <property type="match status" value="1"/>
</dbReference>
<dbReference type="PROSITE" id="PS51462">
    <property type="entry name" value="NUDIX"/>
    <property type="match status" value="1"/>
</dbReference>
<evidence type="ECO:0000313" key="5">
    <source>
        <dbReference type="Proteomes" id="UP001250662"/>
    </source>
</evidence>
<dbReference type="GO" id="GO:0016787">
    <property type="term" value="F:hydrolase activity"/>
    <property type="evidence" value="ECO:0007669"/>
    <property type="project" value="UniProtKB-KW"/>
</dbReference>
<dbReference type="RefSeq" id="WP_311386704.1">
    <property type="nucleotide sequence ID" value="NZ_JAVRHU010000001.1"/>
</dbReference>
<evidence type="ECO:0000256" key="2">
    <source>
        <dbReference type="ARBA" id="ARBA00022801"/>
    </source>
</evidence>
<sequence length="207" mass="23736">MSPKEQLDAVKRLKDIADIGLIYTDVPYDIERYEELKDISLKLMAHLSNETFAKLDSFFLPQIDYPTPKVDVRGLVINEKDEILMAKESVDNKWTIPGGWADIGNTPKEVVIKEIKEETGIDVEVVRLLAIYDKQRHEHPAEPYYIYKLMFFCKAIGGKLEPGFDMTGAAYFSLDNLPELSEERILASQLNQLFDMAKNDILEVYVD</sequence>
<protein>
    <submittedName>
        <fullName evidence="4">NUDIX hydrolase</fullName>
        <ecNumber evidence="4">3.6.-.-</ecNumber>
    </submittedName>
</protein>
<dbReference type="InterPro" id="IPR020476">
    <property type="entry name" value="Nudix_hydrolase"/>
</dbReference>
<dbReference type="Pfam" id="PF12535">
    <property type="entry name" value="Nudix_N"/>
    <property type="match status" value="1"/>
</dbReference>
<dbReference type="PANTHER" id="PTHR43046">
    <property type="entry name" value="GDP-MANNOSE MANNOSYL HYDROLASE"/>
    <property type="match status" value="1"/>
</dbReference>
<comment type="cofactor">
    <cofactor evidence="1">
        <name>Mg(2+)</name>
        <dbReference type="ChEBI" id="CHEBI:18420"/>
    </cofactor>
</comment>
<dbReference type="InterPro" id="IPR015797">
    <property type="entry name" value="NUDIX_hydrolase-like_dom_sf"/>
</dbReference>
<dbReference type="Gene3D" id="6.10.250.1120">
    <property type="match status" value="1"/>
</dbReference>
<name>A0ABU3BCN4_9FLAO</name>
<keyword evidence="2 4" id="KW-0378">Hydrolase</keyword>
<dbReference type="InterPro" id="IPR000086">
    <property type="entry name" value="NUDIX_hydrolase_dom"/>
</dbReference>
<accession>A0ABU3BCN4</accession>
<evidence type="ECO:0000259" key="3">
    <source>
        <dbReference type="PROSITE" id="PS51462"/>
    </source>
</evidence>
<gene>
    <name evidence="4" type="ORF">RM520_01325</name>
</gene>
<dbReference type="SUPFAM" id="SSF55811">
    <property type="entry name" value="Nudix"/>
    <property type="match status" value="1"/>
</dbReference>
<keyword evidence="5" id="KW-1185">Reference proteome</keyword>
<dbReference type="InterPro" id="IPR059176">
    <property type="entry name" value="UDP-X_N"/>
</dbReference>
<proteinExistence type="predicted"/>
<dbReference type="EMBL" id="JAVRHU010000001">
    <property type="protein sequence ID" value="MDT0620243.1"/>
    <property type="molecule type" value="Genomic_DNA"/>
</dbReference>
<dbReference type="EC" id="3.6.-.-" evidence="4"/>
<evidence type="ECO:0000313" key="4">
    <source>
        <dbReference type="EMBL" id="MDT0620243.1"/>
    </source>
</evidence>
<reference evidence="4 5" key="1">
    <citation type="submission" date="2023-09" db="EMBL/GenBank/DDBJ databases">
        <authorList>
            <person name="Rey-Velasco X."/>
        </authorList>
    </citation>
    <scope>NUCLEOTIDE SEQUENCE [LARGE SCALE GENOMIC DNA]</scope>
    <source>
        <strain evidence="4 5">P007</strain>
    </source>
</reference>
<dbReference type="PRINTS" id="PR00502">
    <property type="entry name" value="NUDIXFAMILY"/>
</dbReference>
<evidence type="ECO:0000256" key="1">
    <source>
        <dbReference type="ARBA" id="ARBA00001946"/>
    </source>
</evidence>
<dbReference type="Gene3D" id="3.90.79.10">
    <property type="entry name" value="Nucleoside Triphosphate Pyrophosphohydrolase"/>
    <property type="match status" value="1"/>
</dbReference>
<dbReference type="Proteomes" id="UP001250662">
    <property type="component" value="Unassembled WGS sequence"/>
</dbReference>
<feature type="domain" description="Nudix hydrolase" evidence="3">
    <location>
        <begin position="67"/>
        <end position="194"/>
    </location>
</feature>
<comment type="caution">
    <text evidence="4">The sequence shown here is derived from an EMBL/GenBank/DDBJ whole genome shotgun (WGS) entry which is preliminary data.</text>
</comment>